<evidence type="ECO:0000313" key="1">
    <source>
        <dbReference type="EMBL" id="MSU03270.1"/>
    </source>
</evidence>
<evidence type="ECO:0000313" key="2">
    <source>
        <dbReference type="Proteomes" id="UP000469523"/>
    </source>
</evidence>
<keyword evidence="2" id="KW-1185">Reference proteome</keyword>
<gene>
    <name evidence="1" type="ORF">FYJ83_17560</name>
</gene>
<dbReference type="Proteomes" id="UP000469523">
    <property type="component" value="Unassembled WGS sequence"/>
</dbReference>
<accession>A0A6N7Y5F2</accession>
<proteinExistence type="predicted"/>
<reference evidence="1 2" key="1">
    <citation type="submission" date="2019-09" db="EMBL/GenBank/DDBJ databases">
        <title>In-depth cultivation of the pig gut microbiome towards novel bacterial diversity and tailored functional studies.</title>
        <authorList>
            <person name="Wylensek D."/>
            <person name="Hitch T.C.A."/>
            <person name="Clavel T."/>
        </authorList>
    </citation>
    <scope>NUCLEOTIDE SEQUENCE [LARGE SCALE GENOMIC DNA]</scope>
    <source>
        <strain evidence="1 2">WCA3-693-APC-4?</strain>
    </source>
</reference>
<protein>
    <submittedName>
        <fullName evidence="1">Uncharacterized protein</fullName>
    </submittedName>
</protein>
<dbReference type="EMBL" id="VUNQ01000062">
    <property type="protein sequence ID" value="MSU03270.1"/>
    <property type="molecule type" value="Genomic_DNA"/>
</dbReference>
<dbReference type="AlphaFoldDB" id="A0A6N7Y5F2"/>
<dbReference type="RefSeq" id="WP_154442832.1">
    <property type="nucleotide sequence ID" value="NZ_JAHLPJ010000001.1"/>
</dbReference>
<sequence>MKKKLRSLWKKIKIILKDIKGEGDIETVANILFTPIGYKFLKNNIEKYSLQIGMLNRLLKEELISEKEHLTIRNSIKRKYEIKE</sequence>
<name>A0A6N7Y5F2_9FIRM</name>
<comment type="caution">
    <text evidence="1">The sequence shown here is derived from an EMBL/GenBank/DDBJ whole genome shotgun (WGS) entry which is preliminary data.</text>
</comment>
<organism evidence="1 2">
    <name type="scientific">Tissierella pigra</name>
    <dbReference type="NCBI Taxonomy" id="2607614"/>
    <lineage>
        <taxon>Bacteria</taxon>
        <taxon>Bacillati</taxon>
        <taxon>Bacillota</taxon>
        <taxon>Tissierellia</taxon>
        <taxon>Tissierellales</taxon>
        <taxon>Tissierellaceae</taxon>
        <taxon>Tissierella</taxon>
    </lineage>
</organism>